<evidence type="ECO:0000313" key="2">
    <source>
        <dbReference type="EMBL" id="MBW78512.1"/>
    </source>
</evidence>
<feature type="compositionally biased region" description="Low complexity" evidence="1">
    <location>
        <begin position="107"/>
        <end position="117"/>
    </location>
</feature>
<dbReference type="EMBL" id="GGFL01014334">
    <property type="protein sequence ID" value="MBW78512.1"/>
    <property type="molecule type" value="Transcribed_RNA"/>
</dbReference>
<feature type="region of interest" description="Disordered" evidence="1">
    <location>
        <begin position="77"/>
        <end position="125"/>
    </location>
</feature>
<sequence length="125" mass="13912">MPRCIHAIISRLVMATITECVNGCRYLHRNRFLKLAALLNLEHEITSIDVLHDEVETILQSMRGKCEKLVARDNRNTVSRRWGPPSLPYIPSSGSKSEAAPGTVACSRAPARASPPSYTRHRHPG</sequence>
<proteinExistence type="predicted"/>
<organism evidence="2">
    <name type="scientific">Anopheles darlingi</name>
    <name type="common">Mosquito</name>
    <dbReference type="NCBI Taxonomy" id="43151"/>
    <lineage>
        <taxon>Eukaryota</taxon>
        <taxon>Metazoa</taxon>
        <taxon>Ecdysozoa</taxon>
        <taxon>Arthropoda</taxon>
        <taxon>Hexapoda</taxon>
        <taxon>Insecta</taxon>
        <taxon>Pterygota</taxon>
        <taxon>Neoptera</taxon>
        <taxon>Endopterygota</taxon>
        <taxon>Diptera</taxon>
        <taxon>Nematocera</taxon>
        <taxon>Culicoidea</taxon>
        <taxon>Culicidae</taxon>
        <taxon>Anophelinae</taxon>
        <taxon>Anopheles</taxon>
    </lineage>
</organism>
<name>A0A2M4DLS7_ANODA</name>
<reference evidence="2" key="1">
    <citation type="submission" date="2018-01" db="EMBL/GenBank/DDBJ databases">
        <title>An insight into the sialome of Amazonian anophelines.</title>
        <authorList>
            <person name="Ribeiro J.M."/>
            <person name="Scarpassa V."/>
            <person name="Calvo E."/>
        </authorList>
    </citation>
    <scope>NUCLEOTIDE SEQUENCE</scope>
</reference>
<dbReference type="AlphaFoldDB" id="A0A2M4DLS7"/>
<protein>
    <submittedName>
        <fullName evidence="2">Putative secreted protein</fullName>
    </submittedName>
</protein>
<accession>A0A2M4DLS7</accession>
<evidence type="ECO:0000256" key="1">
    <source>
        <dbReference type="SAM" id="MobiDB-lite"/>
    </source>
</evidence>